<reference evidence="1 2" key="1">
    <citation type="journal article" date="2015" name="Genome Biol. Evol.">
        <title>The genome of winter moth (Operophtera brumata) provides a genomic perspective on sexual dimorphism and phenology.</title>
        <authorList>
            <person name="Derks M.F."/>
            <person name="Smit S."/>
            <person name="Salis L."/>
            <person name="Schijlen E."/>
            <person name="Bossers A."/>
            <person name="Mateman C."/>
            <person name="Pijl A.S."/>
            <person name="de Ridder D."/>
            <person name="Groenen M.A."/>
            <person name="Visser M.E."/>
            <person name="Megens H.J."/>
        </authorList>
    </citation>
    <scope>NUCLEOTIDE SEQUENCE [LARGE SCALE GENOMIC DNA]</scope>
    <source>
        <strain evidence="1">WM2013NL</strain>
        <tissue evidence="1">Head and thorax</tissue>
    </source>
</reference>
<dbReference type="GO" id="GO:0007508">
    <property type="term" value="P:larval heart development"/>
    <property type="evidence" value="ECO:0007669"/>
    <property type="project" value="TreeGrafter"/>
</dbReference>
<dbReference type="GO" id="GO:0061343">
    <property type="term" value="P:cell adhesion involved in heart morphogenesis"/>
    <property type="evidence" value="ECO:0007669"/>
    <property type="project" value="TreeGrafter"/>
</dbReference>
<sequence>MVSDLEAVATDVDHEINAGESYLVDDPSAFQKLTKSKIAYRVIAQNIRSVNKNFDDFNIFLTRSNFNYDLIILTECWLQNCNNIPSLDQYDGFQTSRHINQNSGVVAYVHNSITNVSVYEPNIIDADSLVVKFGMSAFVCVYRSPSFGSPANFLLSLDEVLTNLKDIPNIYILGDLNIDISSNTCDPKSDEYLDLLATHGLLPGHIIPTREAKCLDHCFVKSKTKVLTAICDSSDTDHSCVYLTIPSSEHDNPTTSHKTVSRINYEQAYKLLAELNWNDLFIIRDPNKATELFINRVTTLIKNCTQNYAIPHRKFTFQPWITPGMLRCMRFRDTLHKRHKKSPKDLKLEITYKRYRNHCNNILHNLKNDYDRSDLQNNKKDIKKTWNVVKRVCGIQCSSKSQMSSELLQLKETPQESIDQINVFFCKCGQ</sequence>
<name>A0A0L7LJF5_OPEBR</name>
<dbReference type="AlphaFoldDB" id="A0A0L7LJF5"/>
<dbReference type="InterPro" id="IPR036691">
    <property type="entry name" value="Endo/exonu/phosph_ase_sf"/>
</dbReference>
<protein>
    <submittedName>
        <fullName evidence="1">Putative tick transposon</fullName>
    </submittedName>
</protein>
<evidence type="ECO:0000313" key="2">
    <source>
        <dbReference type="Proteomes" id="UP000037510"/>
    </source>
</evidence>
<dbReference type="STRING" id="104452.A0A0L7LJF5"/>
<accession>A0A0L7LJF5</accession>
<dbReference type="SUPFAM" id="SSF56219">
    <property type="entry name" value="DNase I-like"/>
    <property type="match status" value="1"/>
</dbReference>
<dbReference type="GO" id="GO:0031012">
    <property type="term" value="C:extracellular matrix"/>
    <property type="evidence" value="ECO:0007669"/>
    <property type="project" value="TreeGrafter"/>
</dbReference>
<keyword evidence="2" id="KW-1185">Reference proteome</keyword>
<dbReference type="Proteomes" id="UP000037510">
    <property type="component" value="Unassembled WGS sequence"/>
</dbReference>
<dbReference type="PANTHER" id="PTHR33395:SF22">
    <property type="entry name" value="REVERSE TRANSCRIPTASE DOMAIN-CONTAINING PROTEIN"/>
    <property type="match status" value="1"/>
</dbReference>
<dbReference type="EMBL" id="JTDY01000948">
    <property type="protein sequence ID" value="KOB75326.1"/>
    <property type="molecule type" value="Genomic_DNA"/>
</dbReference>
<dbReference type="Gene3D" id="3.60.10.10">
    <property type="entry name" value="Endonuclease/exonuclease/phosphatase"/>
    <property type="match status" value="1"/>
</dbReference>
<organism evidence="1 2">
    <name type="scientific">Operophtera brumata</name>
    <name type="common">Winter moth</name>
    <name type="synonym">Phalaena brumata</name>
    <dbReference type="NCBI Taxonomy" id="104452"/>
    <lineage>
        <taxon>Eukaryota</taxon>
        <taxon>Metazoa</taxon>
        <taxon>Ecdysozoa</taxon>
        <taxon>Arthropoda</taxon>
        <taxon>Hexapoda</taxon>
        <taxon>Insecta</taxon>
        <taxon>Pterygota</taxon>
        <taxon>Neoptera</taxon>
        <taxon>Endopterygota</taxon>
        <taxon>Lepidoptera</taxon>
        <taxon>Glossata</taxon>
        <taxon>Ditrysia</taxon>
        <taxon>Geometroidea</taxon>
        <taxon>Geometridae</taxon>
        <taxon>Larentiinae</taxon>
        <taxon>Operophtera</taxon>
    </lineage>
</organism>
<gene>
    <name evidence="1" type="ORF">OBRU01_05021</name>
</gene>
<dbReference type="PANTHER" id="PTHR33395">
    <property type="entry name" value="TRANSCRIPTASE, PUTATIVE-RELATED-RELATED"/>
    <property type="match status" value="1"/>
</dbReference>
<comment type="caution">
    <text evidence="1">The sequence shown here is derived from an EMBL/GenBank/DDBJ whole genome shotgun (WGS) entry which is preliminary data.</text>
</comment>
<evidence type="ECO:0000313" key="1">
    <source>
        <dbReference type="EMBL" id="KOB75326.1"/>
    </source>
</evidence>
<proteinExistence type="predicted"/>